<gene>
    <name evidence="1" type="ORF">E5358_05545</name>
</gene>
<sequence>MAHTFITCSYCGKREDLEAFRSIKNPLVSKMRNEQMCFDCAYWINWLNAPEPDTIVVSGKLYKLTSSLNLLPLSKTRAKTLQFVVKTGTKEVYATTGMVLRGAIPSRLSQLVPDQYKFITRDEYRRVIGFNAEMCLSKGCFDRYHCLWYRADIAEPDEPWNIIPKDYQIGGENCPSFINKYGFNNNGQHHHLYPYRGNTLECIGHETRTASNE</sequence>
<dbReference type="EMBL" id="SRZC01000007">
    <property type="protein sequence ID" value="TGX82801.1"/>
    <property type="molecule type" value="Genomic_DNA"/>
</dbReference>
<accession>A0AC61QR75</accession>
<reference evidence="1" key="1">
    <citation type="submission" date="2019-04" db="EMBL/GenBank/DDBJ databases">
        <title>Microbes associate with the intestines of laboratory mice.</title>
        <authorList>
            <person name="Navarre W."/>
            <person name="Wong E."/>
            <person name="Huang K."/>
            <person name="Tropini C."/>
            <person name="Ng K."/>
            <person name="Yu B."/>
        </authorList>
    </citation>
    <scope>NUCLEOTIDE SEQUENCE</scope>
    <source>
        <strain evidence="1">NM73_A23</strain>
    </source>
</reference>
<evidence type="ECO:0000313" key="2">
    <source>
        <dbReference type="Proteomes" id="UP000308886"/>
    </source>
</evidence>
<evidence type="ECO:0000313" key="1">
    <source>
        <dbReference type="EMBL" id="TGX82801.1"/>
    </source>
</evidence>
<dbReference type="Proteomes" id="UP000308886">
    <property type="component" value="Unassembled WGS sequence"/>
</dbReference>
<keyword evidence="2" id="KW-1185">Reference proteome</keyword>
<name>A0AC61QR75_9BACT</name>
<comment type="caution">
    <text evidence="1">The sequence shown here is derived from an EMBL/GenBank/DDBJ whole genome shotgun (WGS) entry which is preliminary data.</text>
</comment>
<protein>
    <submittedName>
        <fullName evidence="1">Uncharacterized protein</fullName>
    </submittedName>
</protein>
<proteinExistence type="predicted"/>
<organism evidence="1 2">
    <name type="scientific">Palleniella muris</name>
    <dbReference type="NCBI Taxonomy" id="3038145"/>
    <lineage>
        <taxon>Bacteria</taxon>
        <taxon>Pseudomonadati</taxon>
        <taxon>Bacteroidota</taxon>
        <taxon>Bacteroidia</taxon>
        <taxon>Bacteroidales</taxon>
        <taxon>Prevotellaceae</taxon>
        <taxon>Palleniella</taxon>
    </lineage>
</organism>